<reference evidence="1 2" key="1">
    <citation type="submission" date="2023-08" db="EMBL/GenBank/DDBJ databases">
        <title>Draft genome sequence of Janthinobacterium lividum.</title>
        <authorList>
            <person name="Chun B.H."/>
            <person name="Lee Y."/>
        </authorList>
    </citation>
    <scope>NUCLEOTIDE SEQUENCE [LARGE SCALE GENOMIC DNA]</scope>
    <source>
        <strain evidence="1 2">AMJK</strain>
    </source>
</reference>
<name>A0ABU0XYN0_9BURK</name>
<evidence type="ECO:0000313" key="1">
    <source>
        <dbReference type="EMBL" id="MDQ4627984.1"/>
    </source>
</evidence>
<comment type="caution">
    <text evidence="1">The sequence shown here is derived from an EMBL/GenBank/DDBJ whole genome shotgun (WGS) entry which is preliminary data.</text>
</comment>
<organism evidence="1 2">
    <name type="scientific">Janthinobacterium lividum</name>
    <dbReference type="NCBI Taxonomy" id="29581"/>
    <lineage>
        <taxon>Bacteria</taxon>
        <taxon>Pseudomonadati</taxon>
        <taxon>Pseudomonadota</taxon>
        <taxon>Betaproteobacteria</taxon>
        <taxon>Burkholderiales</taxon>
        <taxon>Oxalobacteraceae</taxon>
        <taxon>Janthinobacterium</taxon>
    </lineage>
</organism>
<proteinExistence type="predicted"/>
<evidence type="ECO:0000313" key="2">
    <source>
        <dbReference type="Proteomes" id="UP001237592"/>
    </source>
</evidence>
<keyword evidence="2" id="KW-1185">Reference proteome</keyword>
<dbReference type="EMBL" id="JAVFKP010000004">
    <property type="protein sequence ID" value="MDQ4627984.1"/>
    <property type="molecule type" value="Genomic_DNA"/>
</dbReference>
<gene>
    <name evidence="1" type="ORF">RB624_18990</name>
</gene>
<dbReference type="RefSeq" id="WP_307779866.1">
    <property type="nucleotide sequence ID" value="NZ_JAVFKP010000004.1"/>
</dbReference>
<dbReference type="Proteomes" id="UP001237592">
    <property type="component" value="Unassembled WGS sequence"/>
</dbReference>
<protein>
    <recommendedName>
        <fullName evidence="3">DUF1837 domain-containing protein</fullName>
    </recommendedName>
</protein>
<accession>A0ABU0XYN0</accession>
<sequence length="244" mass="26718">MSLNLSNEIYDAEWGCSHQEVINALGHKGVNVCYVTVSNLNEFAKKITNIVLDNSWMTTLDHGTRRAYETTVGETASALVQIFRDTASIGTVGAEFGEVMVSLGSARALEQVFNHLSTPIAELWKPQKGQNEGFDFHTVCSSEHINFGEAKYSGSATPHGLAITQAGRFVSEKKHLRDRVHLISLVSKQSIDNLDQDNFGVVAAFSLNAKNPLVIFKNAMASAATLIATHRITNFYLVGVRDEC</sequence>
<evidence type="ECO:0008006" key="3">
    <source>
        <dbReference type="Google" id="ProtNLM"/>
    </source>
</evidence>